<dbReference type="AlphaFoldDB" id="A0A5M9J465"/>
<dbReference type="Proteomes" id="UP000322873">
    <property type="component" value="Unassembled WGS sequence"/>
</dbReference>
<evidence type="ECO:0000313" key="1">
    <source>
        <dbReference type="EMBL" id="KAA8563948.1"/>
    </source>
</evidence>
<name>A0A5M9J465_MONFR</name>
<keyword evidence="2" id="KW-1185">Reference proteome</keyword>
<organism evidence="1 2">
    <name type="scientific">Monilinia fructicola</name>
    <name type="common">Brown rot fungus</name>
    <name type="synonym">Ciboria fructicola</name>
    <dbReference type="NCBI Taxonomy" id="38448"/>
    <lineage>
        <taxon>Eukaryota</taxon>
        <taxon>Fungi</taxon>
        <taxon>Dikarya</taxon>
        <taxon>Ascomycota</taxon>
        <taxon>Pezizomycotina</taxon>
        <taxon>Leotiomycetes</taxon>
        <taxon>Helotiales</taxon>
        <taxon>Sclerotiniaceae</taxon>
        <taxon>Monilinia</taxon>
    </lineage>
</organism>
<sequence length="72" mass="8330">MRQCFCSCYYAHNGPQTRRVRDALTFEFRQEGASKEGILPWPQALKALKPDRIGSFRCEVVDDLLTHISKSR</sequence>
<comment type="caution">
    <text evidence="1">The sequence shown here is derived from an EMBL/GenBank/DDBJ whole genome shotgun (WGS) entry which is preliminary data.</text>
</comment>
<proteinExistence type="predicted"/>
<gene>
    <name evidence="1" type="ORF">EYC84_011951</name>
</gene>
<accession>A0A5M9J465</accession>
<dbReference type="EMBL" id="VICG01000016">
    <property type="protein sequence ID" value="KAA8563948.1"/>
    <property type="molecule type" value="Genomic_DNA"/>
</dbReference>
<evidence type="ECO:0000313" key="2">
    <source>
        <dbReference type="Proteomes" id="UP000322873"/>
    </source>
</evidence>
<reference evidence="1 2" key="1">
    <citation type="submission" date="2019-06" db="EMBL/GenBank/DDBJ databases">
        <title>Genome Sequence of the Brown Rot Fungal Pathogen Monilinia fructicola.</title>
        <authorList>
            <person name="De Miccolis Angelini R.M."/>
            <person name="Landi L."/>
            <person name="Abate D."/>
            <person name="Pollastro S."/>
            <person name="Romanazzi G."/>
            <person name="Faretra F."/>
        </authorList>
    </citation>
    <scope>NUCLEOTIDE SEQUENCE [LARGE SCALE GENOMIC DNA]</scope>
    <source>
        <strain evidence="1 2">Mfrc123</strain>
    </source>
</reference>
<protein>
    <submittedName>
        <fullName evidence="1">Uncharacterized protein</fullName>
    </submittedName>
</protein>